<dbReference type="Gene3D" id="1.25.40.10">
    <property type="entry name" value="Tetratricopeptide repeat domain"/>
    <property type="match status" value="1"/>
</dbReference>
<keyword evidence="2" id="KW-1133">Transmembrane helix</keyword>
<name>A0A556QQ54_9BACT</name>
<feature type="chain" id="PRO_5021769902" evidence="3">
    <location>
        <begin position="21"/>
        <end position="827"/>
    </location>
</feature>
<evidence type="ECO:0000256" key="1">
    <source>
        <dbReference type="SAM" id="MobiDB-lite"/>
    </source>
</evidence>
<organism evidence="4 5">
    <name type="scientific">Rariglobus hedericola</name>
    <dbReference type="NCBI Taxonomy" id="2597822"/>
    <lineage>
        <taxon>Bacteria</taxon>
        <taxon>Pseudomonadati</taxon>
        <taxon>Verrucomicrobiota</taxon>
        <taxon>Opitutia</taxon>
        <taxon>Opitutales</taxon>
        <taxon>Opitutaceae</taxon>
        <taxon>Rariglobus</taxon>
    </lineage>
</organism>
<dbReference type="AlphaFoldDB" id="A0A556QQ54"/>
<feature type="transmembrane region" description="Helical" evidence="2">
    <location>
        <begin position="579"/>
        <end position="598"/>
    </location>
</feature>
<dbReference type="SUPFAM" id="SSF48452">
    <property type="entry name" value="TPR-like"/>
    <property type="match status" value="1"/>
</dbReference>
<reference evidence="4 5" key="1">
    <citation type="submission" date="2019-07" db="EMBL/GenBank/DDBJ databases">
        <title>Description of 53C-WASEF.</title>
        <authorList>
            <person name="Pitt A."/>
            <person name="Hahn M.W."/>
        </authorList>
    </citation>
    <scope>NUCLEOTIDE SEQUENCE [LARGE SCALE GENOMIC DNA]</scope>
    <source>
        <strain evidence="4 5">53C-WASEF</strain>
    </source>
</reference>
<evidence type="ECO:0000256" key="3">
    <source>
        <dbReference type="SAM" id="SignalP"/>
    </source>
</evidence>
<dbReference type="InterPro" id="IPR011990">
    <property type="entry name" value="TPR-like_helical_dom_sf"/>
</dbReference>
<evidence type="ECO:0000256" key="2">
    <source>
        <dbReference type="SAM" id="Phobius"/>
    </source>
</evidence>
<dbReference type="Pfam" id="PF13584">
    <property type="entry name" value="BatD"/>
    <property type="match status" value="2"/>
</dbReference>
<sequence>MPRLFIRFPFLLLFAVSLHAQTVRWEPGSGTLARNQLSELSLVFEQCEPTDDVTLPTVPGLTFSQPPAKSQQSSYNVVNFKTTSLKIVTFTYRVRPTGNDRITIPAFAVDTDKGRQPVASATFDMGTATVGQSSLSLESVVQSRFTLPPGELWAGEVFPLTYSLNAAKRYLYQLGSEPEWNPAPLTVEPWTKPEQVEAVVNNEQRISLIYKTRAYAKAPGTVNLNTATQLVNLTTGSSSFSVFARANLEQFSITSQPASLTVKPLPAPAPAAFKGAVGKFTLDSKVVPATATVGEPITWTLTLDGTGNWPDISGLPPRSVSKDFRIVQPQAKRVNKNDALYDASITEDIVLIPTKPGAYTIGPVTYTFFNPGTGAYETLQTQPVTLQITAAAGQPTAPSTGKPALPESTTPSIAQPAPSTPQSPAALPRDPITSTGHSSAPISRTPFVIALIASLLVPVGIWFALALRRARQTDPARLLREAHIRLANTLHRLSADTGNLQLIQNWQSDTAILWRLTQAVPTPASFPDETWSTLWSEADRTLYGATALPGDWPSRATTALAARRAPVFSAFQLFLPRNLLPIIAVLSLLVPGLSSFAADTPAASYAQGDFSAAETAWKETLKTTPTDWAARHNLSLALLQQNHSGEAAGHALAAFVQQPQNPSVRGNLVYAFKTVGVTPAALKPFLTDSPAASLARIASPTCWQAVAIASAWLTAFALSLGIYGAYTRRRLKWISGTVLVFATLLGLASVISLHTYGPLTDTSTVMVVTPTTLRSIPTDLDTPQKSSPLALGVIATTDKAFLGWRRIRFDDGQTGWVRSETLVALWR</sequence>
<dbReference type="InterPro" id="IPR025738">
    <property type="entry name" value="BatD"/>
</dbReference>
<dbReference type="OrthoDB" id="180318at2"/>
<dbReference type="RefSeq" id="WP_144229108.1">
    <property type="nucleotide sequence ID" value="NZ_CBCRVV010000002.1"/>
</dbReference>
<feature type="transmembrane region" description="Helical" evidence="2">
    <location>
        <begin position="703"/>
        <end position="726"/>
    </location>
</feature>
<keyword evidence="3" id="KW-0732">Signal</keyword>
<feature type="transmembrane region" description="Helical" evidence="2">
    <location>
        <begin position="738"/>
        <end position="757"/>
    </location>
</feature>
<feature type="signal peptide" evidence="3">
    <location>
        <begin position="1"/>
        <end position="20"/>
    </location>
</feature>
<feature type="compositionally biased region" description="Low complexity" evidence="1">
    <location>
        <begin position="408"/>
        <end position="426"/>
    </location>
</feature>
<accession>A0A556QQ54</accession>
<feature type="region of interest" description="Disordered" evidence="1">
    <location>
        <begin position="393"/>
        <end position="439"/>
    </location>
</feature>
<proteinExistence type="predicted"/>
<dbReference type="Proteomes" id="UP000315648">
    <property type="component" value="Unassembled WGS sequence"/>
</dbReference>
<dbReference type="EMBL" id="VMBG01000001">
    <property type="protein sequence ID" value="TSJ78767.1"/>
    <property type="molecule type" value="Genomic_DNA"/>
</dbReference>
<comment type="caution">
    <text evidence="4">The sequence shown here is derived from an EMBL/GenBank/DDBJ whole genome shotgun (WGS) entry which is preliminary data.</text>
</comment>
<evidence type="ECO:0000313" key="5">
    <source>
        <dbReference type="Proteomes" id="UP000315648"/>
    </source>
</evidence>
<gene>
    <name evidence="4" type="ORF">FPL22_05520</name>
</gene>
<evidence type="ECO:0000313" key="4">
    <source>
        <dbReference type="EMBL" id="TSJ78767.1"/>
    </source>
</evidence>
<feature type="transmembrane region" description="Helical" evidence="2">
    <location>
        <begin position="447"/>
        <end position="467"/>
    </location>
</feature>
<dbReference type="PANTHER" id="PTHR40940:SF2">
    <property type="entry name" value="BATD"/>
    <property type="match status" value="1"/>
</dbReference>
<keyword evidence="2" id="KW-0472">Membrane</keyword>
<keyword evidence="5" id="KW-1185">Reference proteome</keyword>
<keyword evidence="2" id="KW-0812">Transmembrane</keyword>
<dbReference type="PANTHER" id="PTHR40940">
    <property type="entry name" value="PROTEIN BATD-RELATED"/>
    <property type="match status" value="1"/>
</dbReference>
<protein>
    <submittedName>
        <fullName evidence="4">Protein BatD</fullName>
    </submittedName>
</protein>